<dbReference type="EMBL" id="JAAKYA010000012">
    <property type="protein sequence ID" value="NGO38254.1"/>
    <property type="molecule type" value="Genomic_DNA"/>
</dbReference>
<organism evidence="2 3">
    <name type="scientific">Limisphaera ngatamarikiensis</name>
    <dbReference type="NCBI Taxonomy" id="1324935"/>
    <lineage>
        <taxon>Bacteria</taxon>
        <taxon>Pseudomonadati</taxon>
        <taxon>Verrucomicrobiota</taxon>
        <taxon>Verrucomicrobiia</taxon>
        <taxon>Limisphaerales</taxon>
        <taxon>Limisphaeraceae</taxon>
        <taxon>Limisphaera</taxon>
    </lineage>
</organism>
<dbReference type="Proteomes" id="UP000477311">
    <property type="component" value="Unassembled WGS sequence"/>
</dbReference>
<feature type="transmembrane region" description="Helical" evidence="1">
    <location>
        <begin position="53"/>
        <end position="73"/>
    </location>
</feature>
<name>A0A6M1RRY7_9BACT</name>
<dbReference type="RefSeq" id="WP_165105616.1">
    <property type="nucleotide sequence ID" value="NZ_JAAKYA010000012.1"/>
</dbReference>
<dbReference type="AlphaFoldDB" id="A0A6M1RRY7"/>
<comment type="caution">
    <text evidence="2">The sequence shown here is derived from an EMBL/GenBank/DDBJ whole genome shotgun (WGS) entry which is preliminary data.</text>
</comment>
<gene>
    <name evidence="2" type="ORF">G4L39_02435</name>
</gene>
<evidence type="ECO:0000256" key="1">
    <source>
        <dbReference type="SAM" id="Phobius"/>
    </source>
</evidence>
<keyword evidence="3" id="KW-1185">Reference proteome</keyword>
<feature type="transmembrane region" description="Helical" evidence="1">
    <location>
        <begin position="93"/>
        <end position="112"/>
    </location>
</feature>
<evidence type="ECO:0000313" key="2">
    <source>
        <dbReference type="EMBL" id="NGO38254.1"/>
    </source>
</evidence>
<keyword evidence="1" id="KW-0812">Transmembrane</keyword>
<protein>
    <submittedName>
        <fullName evidence="2">Uncharacterized protein</fullName>
    </submittedName>
</protein>
<evidence type="ECO:0000313" key="3">
    <source>
        <dbReference type="Proteomes" id="UP000477311"/>
    </source>
</evidence>
<feature type="transmembrane region" description="Helical" evidence="1">
    <location>
        <begin position="124"/>
        <end position="147"/>
    </location>
</feature>
<accession>A0A6M1RRY7</accession>
<sequence>MNQNDERELEQAVHRLLTGLGPVPAPPGLLPKVMAALPRTSAPRVHGWAGWPWTLRAAVFVGLTILAMVAGWGGTVWLWQPGWQKLQGVVTPTLAFCKAMITAFDVVASYCFRSDSLFGLLARASVFSALGIAGVLAAGCVCLLQFATNPSNRGENP</sequence>
<keyword evidence="1" id="KW-0472">Membrane</keyword>
<keyword evidence="1" id="KW-1133">Transmembrane helix</keyword>
<reference evidence="2 3" key="1">
    <citation type="submission" date="2020-02" db="EMBL/GenBank/DDBJ databases">
        <title>Draft genome sequence of Limisphaera ngatamarikiensis NGM72.4T, a thermophilic Verrucomicrobia grouped in subdivision 3.</title>
        <authorList>
            <person name="Carere C.R."/>
            <person name="Steen J."/>
            <person name="Hugenholtz P."/>
            <person name="Stott M.B."/>
        </authorList>
    </citation>
    <scope>NUCLEOTIDE SEQUENCE [LARGE SCALE GENOMIC DNA]</scope>
    <source>
        <strain evidence="2 3">NGM72.4</strain>
    </source>
</reference>
<proteinExistence type="predicted"/>